<evidence type="ECO:0000313" key="1">
    <source>
        <dbReference type="EMBL" id="KAI8434498.1"/>
    </source>
</evidence>
<proteinExistence type="predicted"/>
<keyword evidence="2" id="KW-1185">Reference proteome</keyword>
<accession>A0ACC0KDV6</accession>
<protein>
    <submittedName>
        <fullName evidence="1">Uncharacterized protein</fullName>
    </submittedName>
</protein>
<dbReference type="Proteomes" id="UP001064048">
    <property type="component" value="Chromosome 21"/>
</dbReference>
<comment type="caution">
    <text evidence="1">The sequence shown here is derived from an EMBL/GenBank/DDBJ whole genome shotgun (WGS) entry which is preliminary data.</text>
</comment>
<reference evidence="1 2" key="1">
    <citation type="journal article" date="2022" name="Genome Biol. Evol.">
        <title>The Spruce Budworm Genome: Reconstructing the Evolutionary History of Antifreeze Proteins.</title>
        <authorList>
            <person name="Beliveau C."/>
            <person name="Gagne P."/>
            <person name="Picq S."/>
            <person name="Vernygora O."/>
            <person name="Keeling C.I."/>
            <person name="Pinkney K."/>
            <person name="Doucet D."/>
            <person name="Wen F."/>
            <person name="Johnston J.S."/>
            <person name="Maaroufi H."/>
            <person name="Boyle B."/>
            <person name="Laroche J."/>
            <person name="Dewar K."/>
            <person name="Juretic N."/>
            <person name="Blackburn G."/>
            <person name="Nisole A."/>
            <person name="Brunet B."/>
            <person name="Brandao M."/>
            <person name="Lumley L."/>
            <person name="Duan J."/>
            <person name="Quan G."/>
            <person name="Lucarotti C.J."/>
            <person name="Roe A.D."/>
            <person name="Sperling F.A.H."/>
            <person name="Levesque R.C."/>
            <person name="Cusson M."/>
        </authorList>
    </citation>
    <scope>NUCLEOTIDE SEQUENCE [LARGE SCALE GENOMIC DNA]</scope>
    <source>
        <strain evidence="1">Glfc:IPQL:Cfum</strain>
    </source>
</reference>
<dbReference type="EMBL" id="CM046121">
    <property type="protein sequence ID" value="KAI8434498.1"/>
    <property type="molecule type" value="Genomic_DNA"/>
</dbReference>
<sequence length="205" mass="23609">MKKMYQVILVCYLFLIVFVSIKCDGGESRVKRYLSFGNISHFFVRLNTKVNMVPWNQIFAQTLGFRVNWDEPPDSFHPYHHLNRRTVFSNFETLLDRNGLSGYHCVRRAVCDMQAIPQPRGVYHKILKMIFRKLDSRVQPESNPEQNCGVAELDSGVGRGSNAEWSCDQFTIRDASRFPHSHLFLRLTSALLSPPRFGAPLPGFV</sequence>
<evidence type="ECO:0000313" key="2">
    <source>
        <dbReference type="Proteomes" id="UP001064048"/>
    </source>
</evidence>
<gene>
    <name evidence="1" type="ORF">MSG28_012509</name>
</gene>
<name>A0ACC0KDV6_CHOFU</name>
<organism evidence="1 2">
    <name type="scientific">Choristoneura fumiferana</name>
    <name type="common">Spruce budworm moth</name>
    <name type="synonym">Archips fumiferana</name>
    <dbReference type="NCBI Taxonomy" id="7141"/>
    <lineage>
        <taxon>Eukaryota</taxon>
        <taxon>Metazoa</taxon>
        <taxon>Ecdysozoa</taxon>
        <taxon>Arthropoda</taxon>
        <taxon>Hexapoda</taxon>
        <taxon>Insecta</taxon>
        <taxon>Pterygota</taxon>
        <taxon>Neoptera</taxon>
        <taxon>Endopterygota</taxon>
        <taxon>Lepidoptera</taxon>
        <taxon>Glossata</taxon>
        <taxon>Ditrysia</taxon>
        <taxon>Tortricoidea</taxon>
        <taxon>Tortricidae</taxon>
        <taxon>Tortricinae</taxon>
        <taxon>Choristoneura</taxon>
    </lineage>
</organism>